<accession>A0A0S4LKC0</accession>
<keyword evidence="2" id="KW-1185">Reference proteome</keyword>
<gene>
    <name evidence="1" type="ORF">COMA1_30425</name>
</gene>
<reference evidence="1 2" key="1">
    <citation type="submission" date="2015-10" db="EMBL/GenBank/DDBJ databases">
        <authorList>
            <person name="Gilbert D.G."/>
        </authorList>
    </citation>
    <scope>NUCLEOTIDE SEQUENCE [LARGE SCALE GENOMIC DNA]</scope>
    <source>
        <strain evidence="1">COMA1</strain>
    </source>
</reference>
<organism evidence="1 2">
    <name type="scientific">Candidatus Nitrospira nitrosa</name>
    <dbReference type="NCBI Taxonomy" id="1742972"/>
    <lineage>
        <taxon>Bacteria</taxon>
        <taxon>Pseudomonadati</taxon>
        <taxon>Nitrospirota</taxon>
        <taxon>Nitrospiria</taxon>
        <taxon>Nitrospirales</taxon>
        <taxon>Nitrospiraceae</taxon>
        <taxon>Nitrospira</taxon>
    </lineage>
</organism>
<name>A0A0S4LKC0_9BACT</name>
<dbReference type="Proteomes" id="UP000199032">
    <property type="component" value="Unassembled WGS sequence"/>
</dbReference>
<evidence type="ECO:0000313" key="1">
    <source>
        <dbReference type="EMBL" id="CUS37133.1"/>
    </source>
</evidence>
<protein>
    <submittedName>
        <fullName evidence="1">Uncharacterized protein</fullName>
    </submittedName>
</protein>
<dbReference type="AlphaFoldDB" id="A0A0S4LKC0"/>
<dbReference type="EMBL" id="CZQA01000009">
    <property type="protein sequence ID" value="CUS37133.1"/>
    <property type="molecule type" value="Genomic_DNA"/>
</dbReference>
<evidence type="ECO:0000313" key="2">
    <source>
        <dbReference type="Proteomes" id="UP000199032"/>
    </source>
</evidence>
<sequence length="230" mass="25743">MISTLIAPTLHRVLTHKRLPQATVCTIRCNSLTALGTADILFYSPVPGYSLDNPIVYLEGWSMMAKKLTVVRKRPRSRNWLAYLCEALVTSGTMPTWEAATYLTENLFGEKPNPHLLTPATPHEMTRQFLQRLYQPIVEAASRDVTLSSTAIVHLFTDISLTGNSAVLVVLFQGHAKPKQLVLFDAAKAWDLVFSDAEAFNIWAEERYRLLVNALRTALAPMDQDMLTAI</sequence>
<proteinExistence type="predicted"/>